<comment type="caution">
    <text evidence="1">The sequence shown here is derived from an EMBL/GenBank/DDBJ whole genome shotgun (WGS) entry which is preliminary data.</text>
</comment>
<keyword evidence="2" id="KW-1185">Reference proteome</keyword>
<dbReference type="EMBL" id="QJUP01000001">
    <property type="protein sequence ID" value="TBV00018.1"/>
    <property type="molecule type" value="Genomic_DNA"/>
</dbReference>
<evidence type="ECO:0000313" key="2">
    <source>
        <dbReference type="Proteomes" id="UP000292639"/>
    </source>
</evidence>
<sequence>MLVINGLNEVQIEGLLKSKASFEVVGLRGNFMDGIKLVETKVEALGMKCRVKTDIKGSLIQGGALGAVFSVMSTPATLTLVTLTAAAGVGHALATYNPDYEIVKDYVNKKLKVIYKKQLK</sequence>
<protein>
    <submittedName>
        <fullName evidence="1">Uncharacterized protein</fullName>
    </submittedName>
</protein>
<name>A0A4Q9RFN0_9GAMM</name>
<reference evidence="1 2" key="1">
    <citation type="submission" date="2018-06" db="EMBL/GenBank/DDBJ databases">
        <title>Three novel Pseudomonas species isolated from symptomatic oak.</title>
        <authorList>
            <person name="Bueno-Gonzalez V."/>
            <person name="Brady C."/>
        </authorList>
    </citation>
    <scope>NUCLEOTIDE SEQUENCE [LARGE SCALE GENOMIC DNA]</scope>
    <source>
        <strain evidence="1 2">P17C</strain>
    </source>
</reference>
<dbReference type="Proteomes" id="UP000292639">
    <property type="component" value="Unassembled WGS sequence"/>
</dbReference>
<dbReference type="RefSeq" id="WP_131183111.1">
    <property type="nucleotide sequence ID" value="NZ_QJUO01000002.1"/>
</dbReference>
<dbReference type="AlphaFoldDB" id="A0A4Q9RFN0"/>
<evidence type="ECO:0000313" key="1">
    <source>
        <dbReference type="EMBL" id="TBV00018.1"/>
    </source>
</evidence>
<accession>A0A4Q9RFN0</accession>
<organism evidence="1 2">
    <name type="scientific">Stutzerimonas kirkiae</name>
    <dbReference type="NCBI Taxonomy" id="2211392"/>
    <lineage>
        <taxon>Bacteria</taxon>
        <taxon>Pseudomonadati</taxon>
        <taxon>Pseudomonadota</taxon>
        <taxon>Gammaproteobacteria</taxon>
        <taxon>Pseudomonadales</taxon>
        <taxon>Pseudomonadaceae</taxon>
        <taxon>Stutzerimonas</taxon>
    </lineage>
</organism>
<proteinExistence type="predicted"/>
<gene>
    <name evidence="1" type="ORF">DNJ96_01650</name>
</gene>